<gene>
    <name evidence="1" type="ORF">PQJ61_09595</name>
</gene>
<reference evidence="1 2" key="1">
    <citation type="submission" date="2022-12" db="EMBL/GenBank/DDBJ databases">
        <title>Metagenome assembled genome from gulf of manar.</title>
        <authorList>
            <person name="Kohli P."/>
            <person name="Pk S."/>
            <person name="Venkata Ramana C."/>
            <person name="Sasikala C."/>
        </authorList>
    </citation>
    <scope>NUCLEOTIDE SEQUENCE [LARGE SCALE GENOMIC DNA]</scope>
    <source>
        <strain evidence="1">JB008</strain>
    </source>
</reference>
<sequence>MISIKWEEIKTIDHSKYRDFERFRNFTLAEYEKVKKGYVNNEWVLDWSNDKLNCIKKTGEIIYEIKFTHDENTVHIETTDVKVKYEEDKTVLNNDKEYHHSLIHDLFGYLLMFKGKIKFTEVENMVKFFKKFVLLYRGQKILKVTDLMKVSKEITWKYQINGIAFSEPINLNGYISDETNEIMFTAEYHLL</sequence>
<proteinExistence type="predicted"/>
<evidence type="ECO:0000313" key="1">
    <source>
        <dbReference type="EMBL" id="MDC7227004.1"/>
    </source>
</evidence>
<dbReference type="AlphaFoldDB" id="A0AAJ1IF65"/>
<organism evidence="1 2">
    <name type="scientific">Candidatus Thalassospirochaeta sargassi</name>
    <dbReference type="NCBI Taxonomy" id="3119039"/>
    <lineage>
        <taxon>Bacteria</taxon>
        <taxon>Pseudomonadati</taxon>
        <taxon>Spirochaetota</taxon>
        <taxon>Spirochaetia</taxon>
        <taxon>Spirochaetales</taxon>
        <taxon>Spirochaetaceae</taxon>
        <taxon>Candidatus Thalassospirochaeta</taxon>
    </lineage>
</organism>
<accession>A0AAJ1IF65</accession>
<dbReference type="EMBL" id="JAQQAL010000022">
    <property type="protein sequence ID" value="MDC7227004.1"/>
    <property type="molecule type" value="Genomic_DNA"/>
</dbReference>
<protein>
    <submittedName>
        <fullName evidence="1">Uncharacterized protein</fullName>
    </submittedName>
</protein>
<name>A0AAJ1IF65_9SPIO</name>
<comment type="caution">
    <text evidence="1">The sequence shown here is derived from an EMBL/GenBank/DDBJ whole genome shotgun (WGS) entry which is preliminary data.</text>
</comment>
<dbReference type="Proteomes" id="UP001221217">
    <property type="component" value="Unassembled WGS sequence"/>
</dbReference>
<evidence type="ECO:0000313" key="2">
    <source>
        <dbReference type="Proteomes" id="UP001221217"/>
    </source>
</evidence>